<accession>A2EIJ3</accession>
<dbReference type="InParanoid" id="A2EIJ3"/>
<dbReference type="SMART" id="SM01167">
    <property type="entry name" value="DUF1900"/>
    <property type="match status" value="1"/>
</dbReference>
<keyword evidence="2 4" id="KW-0677">Repeat</keyword>
<comment type="similarity">
    <text evidence="4">Belongs to the WD repeat coronin family.</text>
</comment>
<name>A2EIJ3_TRIV3</name>
<dbReference type="Gene3D" id="2.130.10.10">
    <property type="entry name" value="YVTN repeat-like/Quinoprotein amine dehydrogenase"/>
    <property type="match status" value="1"/>
</dbReference>
<organism evidence="6 7">
    <name type="scientific">Trichomonas vaginalis (strain ATCC PRA-98 / G3)</name>
    <dbReference type="NCBI Taxonomy" id="412133"/>
    <lineage>
        <taxon>Eukaryota</taxon>
        <taxon>Metamonada</taxon>
        <taxon>Parabasalia</taxon>
        <taxon>Trichomonadida</taxon>
        <taxon>Trichomonadidae</taxon>
        <taxon>Trichomonas</taxon>
    </lineage>
</organism>
<evidence type="ECO:0000256" key="3">
    <source>
        <dbReference type="PROSITE-ProRule" id="PRU00221"/>
    </source>
</evidence>
<dbReference type="OMA" id="EREMAIW"/>
<keyword evidence="7" id="KW-1185">Reference proteome</keyword>
<evidence type="ECO:0000259" key="5">
    <source>
        <dbReference type="SMART" id="SM01166"/>
    </source>
</evidence>
<dbReference type="InterPro" id="IPR015505">
    <property type="entry name" value="Coronin"/>
</dbReference>
<dbReference type="SMART" id="SM01166">
    <property type="entry name" value="DUF1899"/>
    <property type="match status" value="1"/>
</dbReference>
<dbReference type="AlphaFoldDB" id="A2EIJ3"/>
<reference evidence="6" key="2">
    <citation type="journal article" date="2007" name="Science">
        <title>Draft genome sequence of the sexually transmitted pathogen Trichomonas vaginalis.</title>
        <authorList>
            <person name="Carlton J.M."/>
            <person name="Hirt R.P."/>
            <person name="Silva J.C."/>
            <person name="Delcher A.L."/>
            <person name="Schatz M."/>
            <person name="Zhao Q."/>
            <person name="Wortman J.R."/>
            <person name="Bidwell S.L."/>
            <person name="Alsmark U.C.M."/>
            <person name="Besteiro S."/>
            <person name="Sicheritz-Ponten T."/>
            <person name="Noel C.J."/>
            <person name="Dacks J.B."/>
            <person name="Foster P.G."/>
            <person name="Simillion C."/>
            <person name="Van de Peer Y."/>
            <person name="Miranda-Saavedra D."/>
            <person name="Barton G.J."/>
            <person name="Westrop G.D."/>
            <person name="Mueller S."/>
            <person name="Dessi D."/>
            <person name="Fiori P.L."/>
            <person name="Ren Q."/>
            <person name="Paulsen I."/>
            <person name="Zhang H."/>
            <person name="Bastida-Corcuera F.D."/>
            <person name="Simoes-Barbosa A."/>
            <person name="Brown M.T."/>
            <person name="Hayes R.D."/>
            <person name="Mukherjee M."/>
            <person name="Okumura C.Y."/>
            <person name="Schneider R."/>
            <person name="Smith A.J."/>
            <person name="Vanacova S."/>
            <person name="Villalvazo M."/>
            <person name="Haas B.J."/>
            <person name="Pertea M."/>
            <person name="Feldblyum T.V."/>
            <person name="Utterback T.R."/>
            <person name="Shu C.L."/>
            <person name="Osoegawa K."/>
            <person name="de Jong P.J."/>
            <person name="Hrdy I."/>
            <person name="Horvathova L."/>
            <person name="Zubacova Z."/>
            <person name="Dolezal P."/>
            <person name="Malik S.B."/>
            <person name="Logsdon J.M. Jr."/>
            <person name="Henze K."/>
            <person name="Gupta A."/>
            <person name="Wang C.C."/>
            <person name="Dunne R.L."/>
            <person name="Upcroft J.A."/>
            <person name="Upcroft P."/>
            <person name="White O."/>
            <person name="Salzberg S.L."/>
            <person name="Tang P."/>
            <person name="Chiu C.-H."/>
            <person name="Lee Y.-S."/>
            <person name="Embley T.M."/>
            <person name="Coombs G.H."/>
            <person name="Mottram J.C."/>
            <person name="Tachezy J."/>
            <person name="Fraser-Liggett C.M."/>
            <person name="Johnson P.J."/>
        </authorList>
    </citation>
    <scope>NUCLEOTIDE SEQUENCE [LARGE SCALE GENOMIC DNA]</scope>
    <source>
        <strain evidence="6">G3</strain>
    </source>
</reference>
<dbReference type="PANTHER" id="PTHR10856">
    <property type="entry name" value="CORONIN"/>
    <property type="match status" value="1"/>
</dbReference>
<reference evidence="6" key="1">
    <citation type="submission" date="2006-10" db="EMBL/GenBank/DDBJ databases">
        <authorList>
            <person name="Amadeo P."/>
            <person name="Zhao Q."/>
            <person name="Wortman J."/>
            <person name="Fraser-Liggett C."/>
            <person name="Carlton J."/>
        </authorList>
    </citation>
    <scope>NUCLEOTIDE SEQUENCE</scope>
    <source>
        <strain evidence="6">G3</strain>
    </source>
</reference>
<dbReference type="Pfam" id="PF00400">
    <property type="entry name" value="WD40"/>
    <property type="match status" value="2"/>
</dbReference>
<dbReference type="GO" id="GO:0051015">
    <property type="term" value="F:actin filament binding"/>
    <property type="evidence" value="ECO:0000318"/>
    <property type="project" value="GO_Central"/>
</dbReference>
<dbReference type="GO" id="GO:0007015">
    <property type="term" value="P:actin filament organization"/>
    <property type="evidence" value="ECO:0000318"/>
    <property type="project" value="GO_Central"/>
</dbReference>
<dbReference type="InterPro" id="IPR015048">
    <property type="entry name" value="DUF1899"/>
</dbReference>
<dbReference type="FunCoup" id="A2EIJ3">
    <property type="interactions" value="128"/>
</dbReference>
<dbReference type="EMBL" id="DS113398">
    <property type="protein sequence ID" value="EAY07514.1"/>
    <property type="molecule type" value="Genomic_DNA"/>
</dbReference>
<keyword evidence="1 3" id="KW-0853">WD repeat</keyword>
<proteinExistence type="inferred from homology"/>
<dbReference type="Pfam" id="PF08953">
    <property type="entry name" value="DUF1899"/>
    <property type="match status" value="1"/>
</dbReference>
<dbReference type="VEuPathDB" id="TrichDB:TVAGG3_0199850"/>
<dbReference type="Proteomes" id="UP000001542">
    <property type="component" value="Unassembled WGS sequence"/>
</dbReference>
<dbReference type="eggNOG" id="KOG0303">
    <property type="taxonomic scope" value="Eukaryota"/>
</dbReference>
<feature type="repeat" description="WD" evidence="3">
    <location>
        <begin position="72"/>
        <end position="107"/>
    </location>
</feature>
<dbReference type="OrthoDB" id="1850764at2759"/>
<dbReference type="SUPFAM" id="SSF50978">
    <property type="entry name" value="WD40 repeat-like"/>
    <property type="match status" value="1"/>
</dbReference>
<dbReference type="InterPro" id="IPR036322">
    <property type="entry name" value="WD40_repeat_dom_sf"/>
</dbReference>
<sequence>MTASPYRHVYAEVAKVDKSYQEVNISTTSVDTNLLAANYRYVAYPVETSGGGLFAVLPANGYGKVGTTNSVFRGHTGGVLDVDFNPFNDNIIASAAEDATLRVWQIKFNGTDVEKQNESLAVMKGHSRRVQRLTWNPAVNGAIATFGAENSVKVWDVAKAQCACTFKPGKDSLLDINWNQNGNLLCYPMKDKKLHVLDIRANTETFAVPSHPGLRGGRAVFYDKLNMVATTGFSASSGRQVAVRDIRNPEKPLAQLDIDSNNGILAPFVDEDLGVLILFSRGDALIRFYDLQSAENPLVQCNSFQNKEAVRAFARAPKYCVDTNVCEIDRFYVINQAKQLQTTQVIIPRKNAEIFQDDIYPETMKPVPGVEFDDWKGGKEPTFQKFSLENGYTPADGPAFSVTAAPEETFESLKAENTKLKARVAELEAEIAKLKK</sequence>
<evidence type="ECO:0000256" key="2">
    <source>
        <dbReference type="ARBA" id="ARBA00022737"/>
    </source>
</evidence>
<dbReference type="InterPro" id="IPR015943">
    <property type="entry name" value="WD40/YVTN_repeat-like_dom_sf"/>
</dbReference>
<dbReference type="PANTHER" id="PTHR10856:SF0">
    <property type="entry name" value="CORONIN"/>
    <property type="match status" value="1"/>
</dbReference>
<feature type="domain" description="DUF1899" evidence="5">
    <location>
        <begin position="1"/>
        <end position="63"/>
    </location>
</feature>
<dbReference type="Pfam" id="PF16300">
    <property type="entry name" value="WD40_4"/>
    <property type="match status" value="1"/>
</dbReference>
<dbReference type="RefSeq" id="XP_001319737.1">
    <property type="nucleotide sequence ID" value="XM_001319702.1"/>
</dbReference>
<dbReference type="SMR" id="A2EIJ3"/>
<feature type="repeat" description="WD" evidence="3">
    <location>
        <begin position="123"/>
        <end position="165"/>
    </location>
</feature>
<dbReference type="KEGG" id="tva:4765407"/>
<evidence type="ECO:0000256" key="4">
    <source>
        <dbReference type="RuleBase" id="RU280818"/>
    </source>
</evidence>
<dbReference type="PROSITE" id="PS50294">
    <property type="entry name" value="WD_REPEATS_REGION"/>
    <property type="match status" value="2"/>
</dbReference>
<dbReference type="InterPro" id="IPR001680">
    <property type="entry name" value="WD40_rpt"/>
</dbReference>
<dbReference type="STRING" id="5722.A2EIJ3"/>
<dbReference type="VEuPathDB" id="TrichDB:TVAG_124870"/>
<dbReference type="PROSITE" id="PS50082">
    <property type="entry name" value="WD_REPEATS_2"/>
    <property type="match status" value="2"/>
</dbReference>
<evidence type="ECO:0000313" key="7">
    <source>
        <dbReference type="Proteomes" id="UP000001542"/>
    </source>
</evidence>
<evidence type="ECO:0000256" key="1">
    <source>
        <dbReference type="ARBA" id="ARBA00022574"/>
    </source>
</evidence>
<protein>
    <recommendedName>
        <fullName evidence="4">Coronin</fullName>
    </recommendedName>
</protein>
<evidence type="ECO:0000313" key="6">
    <source>
        <dbReference type="EMBL" id="EAY07514.1"/>
    </source>
</evidence>
<gene>
    <name evidence="6" type="ORF">TVAG_124870</name>
</gene>
<dbReference type="SMART" id="SM00320">
    <property type="entry name" value="WD40"/>
    <property type="match status" value="3"/>
</dbReference>